<dbReference type="Proteomes" id="UP000799424">
    <property type="component" value="Unassembled WGS sequence"/>
</dbReference>
<evidence type="ECO:0008006" key="3">
    <source>
        <dbReference type="Google" id="ProtNLM"/>
    </source>
</evidence>
<proteinExistence type="predicted"/>
<reference evidence="1" key="1">
    <citation type="journal article" date="2020" name="Stud. Mycol.">
        <title>101 Dothideomycetes genomes: a test case for predicting lifestyles and emergence of pathogens.</title>
        <authorList>
            <person name="Haridas S."/>
            <person name="Albert R."/>
            <person name="Binder M."/>
            <person name="Bloem J."/>
            <person name="Labutti K."/>
            <person name="Salamov A."/>
            <person name="Andreopoulos B."/>
            <person name="Baker S."/>
            <person name="Barry K."/>
            <person name="Bills G."/>
            <person name="Bluhm B."/>
            <person name="Cannon C."/>
            <person name="Castanera R."/>
            <person name="Culley D."/>
            <person name="Daum C."/>
            <person name="Ezra D."/>
            <person name="Gonzalez J."/>
            <person name="Henrissat B."/>
            <person name="Kuo A."/>
            <person name="Liang C."/>
            <person name="Lipzen A."/>
            <person name="Lutzoni F."/>
            <person name="Magnuson J."/>
            <person name="Mondo S."/>
            <person name="Nolan M."/>
            <person name="Ohm R."/>
            <person name="Pangilinan J."/>
            <person name="Park H.-J."/>
            <person name="Ramirez L."/>
            <person name="Alfaro M."/>
            <person name="Sun H."/>
            <person name="Tritt A."/>
            <person name="Yoshinaga Y."/>
            <person name="Zwiers L.-H."/>
            <person name="Turgeon B."/>
            <person name="Goodwin S."/>
            <person name="Spatafora J."/>
            <person name="Crous P."/>
            <person name="Grigoriev I."/>
        </authorList>
    </citation>
    <scope>NUCLEOTIDE SEQUENCE</scope>
    <source>
        <strain evidence="1">CBS 113818</strain>
    </source>
</reference>
<evidence type="ECO:0000313" key="1">
    <source>
        <dbReference type="EMBL" id="KAF2829744.1"/>
    </source>
</evidence>
<dbReference type="AlphaFoldDB" id="A0A6A7AA72"/>
<organism evidence="1 2">
    <name type="scientific">Ophiobolus disseminans</name>
    <dbReference type="NCBI Taxonomy" id="1469910"/>
    <lineage>
        <taxon>Eukaryota</taxon>
        <taxon>Fungi</taxon>
        <taxon>Dikarya</taxon>
        <taxon>Ascomycota</taxon>
        <taxon>Pezizomycotina</taxon>
        <taxon>Dothideomycetes</taxon>
        <taxon>Pleosporomycetidae</taxon>
        <taxon>Pleosporales</taxon>
        <taxon>Pleosporineae</taxon>
        <taxon>Phaeosphaeriaceae</taxon>
        <taxon>Ophiobolus</taxon>
    </lineage>
</organism>
<keyword evidence="2" id="KW-1185">Reference proteome</keyword>
<sequence length="133" mass="14819">MTHPPYIYIYQSSHTAMPQIRHTQPIMSPASPLLGIPRDIFLLIFDHLRPCCRACLILSCRALYAAQLRCAPRRRKVVQTCARDVDYQMHVQHVVMLERLGYPGAARAVCLAVLGGRDGDEGAMSLGETETGL</sequence>
<accession>A0A6A7AA72</accession>
<dbReference type="EMBL" id="MU006220">
    <property type="protein sequence ID" value="KAF2829744.1"/>
    <property type="molecule type" value="Genomic_DNA"/>
</dbReference>
<name>A0A6A7AA72_9PLEO</name>
<gene>
    <name evidence="1" type="ORF">CC86DRAFT_174243</name>
</gene>
<protein>
    <recommendedName>
        <fullName evidence="3">F-box domain-containing protein</fullName>
    </recommendedName>
</protein>
<evidence type="ECO:0000313" key="2">
    <source>
        <dbReference type="Proteomes" id="UP000799424"/>
    </source>
</evidence>